<sequence>MELLTATQQLRATEISAVFQGRQEQRSQVAANRAATPILPAQAAEQAQLALQRNRIELVATELSDDQVLDDEQALEEKTFNAYQTVGMVKRILEQLSDRQIELFQLNPTTAKLQAEPTEPAASNDELIRITEWELGYQAVSASFTGTAQLADGQQVSWDLSFQMEYSWASISSQTLLASELQDPIVISLNGMPAQLTGDSYSFDLFNTGVPVQLPNLAAQQFYLGLDRTGNGRVESGAELFGPHTGEGFAELAAYDLDGNGFIDAQDAIWQDLYLWRPDGMQLSMAEAELGAISVQSVPTRMPLFFEGSNQLAGMLQRSSVFIDTRQQVGLVQQIDLVV</sequence>
<keyword evidence="2" id="KW-1185">Reference proteome</keyword>
<evidence type="ECO:0000313" key="1">
    <source>
        <dbReference type="EMBL" id="MDP4529866.1"/>
    </source>
</evidence>
<dbReference type="PANTHER" id="PTHR39431">
    <property type="entry name" value="FRPA/C-RELATED PROTEIN"/>
    <property type="match status" value="1"/>
</dbReference>
<evidence type="ECO:0008006" key="3">
    <source>
        <dbReference type="Google" id="ProtNLM"/>
    </source>
</evidence>
<proteinExistence type="predicted"/>
<evidence type="ECO:0000313" key="2">
    <source>
        <dbReference type="Proteomes" id="UP001236258"/>
    </source>
</evidence>
<gene>
    <name evidence="1" type="ORF">Q3O59_12630</name>
</gene>
<comment type="caution">
    <text evidence="1">The sequence shown here is derived from an EMBL/GenBank/DDBJ whole genome shotgun (WGS) entry which is preliminary data.</text>
</comment>
<reference evidence="1 2" key="1">
    <citation type="submission" date="2023-08" db="EMBL/GenBank/DDBJ databases">
        <authorList>
            <person name="Joshi A."/>
            <person name="Thite S."/>
        </authorList>
    </citation>
    <scope>NUCLEOTIDE SEQUENCE [LARGE SCALE GENOMIC DNA]</scope>
    <source>
        <strain evidence="1 2">1E1</strain>
    </source>
</reference>
<accession>A0ABT9GSA6</accession>
<dbReference type="Proteomes" id="UP001236258">
    <property type="component" value="Unassembled WGS sequence"/>
</dbReference>
<dbReference type="RefSeq" id="WP_305945913.1">
    <property type="nucleotide sequence ID" value="NZ_JAUZVY010000005.1"/>
</dbReference>
<name>A0ABT9GSA6_9GAMM</name>
<dbReference type="EMBL" id="JAUZVY010000005">
    <property type="protein sequence ID" value="MDP4529866.1"/>
    <property type="molecule type" value="Genomic_DNA"/>
</dbReference>
<dbReference type="PANTHER" id="PTHR39431:SF1">
    <property type="entry name" value="FRPA_C-RELATED PROTEIN"/>
    <property type="match status" value="1"/>
</dbReference>
<protein>
    <recommendedName>
        <fullName evidence="3">VCBS repeat-containing protein</fullName>
    </recommendedName>
</protein>
<organism evidence="1 2">
    <name type="scientific">Alkalimonas delamerensis</name>
    <dbReference type="NCBI Taxonomy" id="265981"/>
    <lineage>
        <taxon>Bacteria</taxon>
        <taxon>Pseudomonadati</taxon>
        <taxon>Pseudomonadota</taxon>
        <taxon>Gammaproteobacteria</taxon>
        <taxon>Alkalimonas</taxon>
    </lineage>
</organism>